<dbReference type="RefSeq" id="WP_096466675.1">
    <property type="nucleotide sequence ID" value="NZ_AP017312.1"/>
</dbReference>
<accession>A0A0U5AZ02</accession>
<gene>
    <name evidence="1" type="ORF">CB4_03164</name>
</gene>
<reference evidence="1 2" key="1">
    <citation type="submission" date="2015-12" db="EMBL/GenBank/DDBJ databases">
        <title>Genome sequence of Aneurinibacillus soli.</title>
        <authorList>
            <person name="Lee J.S."/>
            <person name="Lee K.C."/>
            <person name="Kim K.K."/>
            <person name="Lee B.W."/>
        </authorList>
    </citation>
    <scope>NUCLEOTIDE SEQUENCE [LARGE SCALE GENOMIC DNA]</scope>
    <source>
        <strain evidence="1 2">CB4</strain>
    </source>
</reference>
<keyword evidence="2" id="KW-1185">Reference proteome</keyword>
<evidence type="ECO:0000313" key="1">
    <source>
        <dbReference type="EMBL" id="BAU28986.1"/>
    </source>
</evidence>
<dbReference type="KEGG" id="asoc:CB4_03164"/>
<dbReference type="EMBL" id="AP017312">
    <property type="protein sequence ID" value="BAU28986.1"/>
    <property type="molecule type" value="Genomic_DNA"/>
</dbReference>
<dbReference type="AlphaFoldDB" id="A0A0U5AZ02"/>
<proteinExistence type="predicted"/>
<organism evidence="1 2">
    <name type="scientific">Aneurinibacillus soli</name>
    <dbReference type="NCBI Taxonomy" id="1500254"/>
    <lineage>
        <taxon>Bacteria</taxon>
        <taxon>Bacillati</taxon>
        <taxon>Bacillota</taxon>
        <taxon>Bacilli</taxon>
        <taxon>Bacillales</taxon>
        <taxon>Paenibacillaceae</taxon>
        <taxon>Aneurinibacillus group</taxon>
        <taxon>Aneurinibacillus</taxon>
    </lineage>
</organism>
<sequence length="86" mass="9885">MKIRLRVEVLEGLQKQEKWTDTELAKQMGISRSRLWRAKLPVDHVEYCSPGESLIAGALKAFPDKGFYDLFFLDEMCSGIHKTNLV</sequence>
<evidence type="ECO:0000313" key="2">
    <source>
        <dbReference type="Proteomes" id="UP000217696"/>
    </source>
</evidence>
<name>A0A0U5AZ02_9BACL</name>
<protein>
    <submittedName>
        <fullName evidence="1">Uncharacterized protein</fullName>
    </submittedName>
</protein>
<dbReference type="OrthoDB" id="2679690at2"/>
<dbReference type="Proteomes" id="UP000217696">
    <property type="component" value="Chromosome"/>
</dbReference>